<dbReference type="STRING" id="1505727.GA0061077_0565"/>
<proteinExistence type="predicted"/>
<dbReference type="RefSeq" id="WP_091847379.1">
    <property type="nucleotide sequence ID" value="NZ_FMBL01000001.1"/>
</dbReference>
<dbReference type="Proteomes" id="UP000242610">
    <property type="component" value="Unassembled WGS sequence"/>
</dbReference>
<evidence type="ECO:0008006" key="3">
    <source>
        <dbReference type="Google" id="ProtNLM"/>
    </source>
</evidence>
<evidence type="ECO:0000313" key="2">
    <source>
        <dbReference type="Proteomes" id="UP000242610"/>
    </source>
</evidence>
<dbReference type="GO" id="GO:0033194">
    <property type="term" value="P:response to hydroperoxide"/>
    <property type="evidence" value="ECO:0007669"/>
    <property type="project" value="TreeGrafter"/>
</dbReference>
<dbReference type="GO" id="GO:0005829">
    <property type="term" value="C:cytosol"/>
    <property type="evidence" value="ECO:0007669"/>
    <property type="project" value="TreeGrafter"/>
</dbReference>
<dbReference type="Pfam" id="PF03883">
    <property type="entry name" value="H2O2_YaaD"/>
    <property type="match status" value="1"/>
</dbReference>
<accession>A0A1C4H2V7</accession>
<evidence type="ECO:0000313" key="1">
    <source>
        <dbReference type="EMBL" id="SCC79082.1"/>
    </source>
</evidence>
<dbReference type="InterPro" id="IPR005583">
    <property type="entry name" value="YaaA"/>
</dbReference>
<name>A0A1C4H2V7_9BIFI</name>
<dbReference type="OrthoDB" id="3210767at2"/>
<dbReference type="PANTHER" id="PTHR30283">
    <property type="entry name" value="PEROXIDE STRESS RESPONSE PROTEIN YAAA"/>
    <property type="match status" value="1"/>
</dbReference>
<gene>
    <name evidence="1" type="ORF">GA0061077_0565</name>
</gene>
<organism evidence="1 2">
    <name type="scientific">Bifidobacterium commune</name>
    <dbReference type="NCBI Taxonomy" id="1505727"/>
    <lineage>
        <taxon>Bacteria</taxon>
        <taxon>Bacillati</taxon>
        <taxon>Actinomycetota</taxon>
        <taxon>Actinomycetes</taxon>
        <taxon>Bifidobacteriales</taxon>
        <taxon>Bifidobacteriaceae</taxon>
        <taxon>Bifidobacterium</taxon>
    </lineage>
</organism>
<reference evidence="2" key="1">
    <citation type="submission" date="2016-08" db="EMBL/GenBank/DDBJ databases">
        <authorList>
            <person name="Varghese N."/>
            <person name="Submissions Spin"/>
        </authorList>
    </citation>
    <scope>NUCLEOTIDE SEQUENCE [LARGE SCALE GENOMIC DNA]</scope>
    <source>
        <strain evidence="2">R-52791</strain>
    </source>
</reference>
<dbReference type="AlphaFoldDB" id="A0A1C4H2V7"/>
<sequence length="267" mass="29438">MLLLLPPSEGKFAPDYGPTLDLDRLSFPELNQARSKVLSALMEVSRREDAAQSLNVGAKGAKEIIAQRDILTAPCAPARQIYTGVLYEAAQLHQGDDVMVFSGLFGVTRGEDFIPSYRLSMNVSLPGIGPLKTFWRNELAGWMPSKTMMRQVNGSQSQTISGTCNEIAIDHCPEDAEIEDIVDLRSELYRVTGPSSTEAHTRWWNIRIVDSKNKTISHMAKHYRGLLARALLDAPSQSVDEVARTIGTVTVEPKADVCQLTLVPENL</sequence>
<dbReference type="PANTHER" id="PTHR30283:SF4">
    <property type="entry name" value="PEROXIDE STRESS RESISTANCE PROTEIN YAAA"/>
    <property type="match status" value="1"/>
</dbReference>
<keyword evidence="2" id="KW-1185">Reference proteome</keyword>
<dbReference type="EMBL" id="FMBL01000001">
    <property type="protein sequence ID" value="SCC79082.1"/>
    <property type="molecule type" value="Genomic_DNA"/>
</dbReference>
<protein>
    <recommendedName>
        <fullName evidence="3">Peroxide stress protein YaaA</fullName>
    </recommendedName>
</protein>